<keyword evidence="4" id="KW-1185">Reference proteome</keyword>
<evidence type="ECO:0000313" key="4">
    <source>
        <dbReference type="Proteomes" id="UP001385848"/>
    </source>
</evidence>
<dbReference type="Proteomes" id="UP001385848">
    <property type="component" value="Unassembled WGS sequence"/>
</dbReference>
<name>A0A2I1XLX0_LACJE</name>
<dbReference type="OrthoDB" id="9865306at2"/>
<dbReference type="Proteomes" id="UP000327236">
    <property type="component" value="Unassembled WGS sequence"/>
</dbReference>
<protein>
    <submittedName>
        <fullName evidence="1">Phage head closure protein</fullName>
    </submittedName>
</protein>
<dbReference type="EMBL" id="VYWW01000013">
    <property type="protein sequence ID" value="KAA9322952.1"/>
    <property type="molecule type" value="Genomic_DNA"/>
</dbReference>
<sequence>MVGYVNAVQPYLMQKTCTFGSYGTSQALSGMTNRVFKPAFKVHFSNVKQTRSQKYELIGTSFENSRVIKIQHGKENSHKLQSCTCVQIGGVTYDILDVSLDEDSYVTYDLVTIKESKRGAGHE</sequence>
<evidence type="ECO:0000313" key="1">
    <source>
        <dbReference type="EMBL" id="KAA9322952.1"/>
    </source>
</evidence>
<dbReference type="NCBIfam" id="TIGR01563">
    <property type="entry name" value="gp16_SPP1"/>
    <property type="match status" value="1"/>
</dbReference>
<organism evidence="1 3">
    <name type="scientific">Lactobacillus jensenii</name>
    <dbReference type="NCBI Taxonomy" id="109790"/>
    <lineage>
        <taxon>Bacteria</taxon>
        <taxon>Bacillati</taxon>
        <taxon>Bacillota</taxon>
        <taxon>Bacilli</taxon>
        <taxon>Lactobacillales</taxon>
        <taxon>Lactobacillaceae</taxon>
        <taxon>Lactobacillus</taxon>
    </lineage>
</organism>
<dbReference type="RefSeq" id="WP_006584725.1">
    <property type="nucleotide sequence ID" value="NZ_CATOUZ010000011.1"/>
</dbReference>
<reference evidence="2 4" key="2">
    <citation type="submission" date="2024-04" db="EMBL/GenBank/DDBJ databases">
        <title>Three lactobacilli isolated from voided urine samples from females with type 2 diabetes.</title>
        <authorList>
            <person name="Kula A."/>
            <person name="Stegman N."/>
            <person name="Putonti C."/>
        </authorList>
    </citation>
    <scope>NUCLEOTIDE SEQUENCE [LARGE SCALE GENOMIC DNA]</scope>
    <source>
        <strain evidence="2 4">1855</strain>
    </source>
</reference>
<reference evidence="1 3" key="1">
    <citation type="submission" date="2019-09" db="EMBL/GenBank/DDBJ databases">
        <title>Draft genome sequence assemblies of isolates from the urinary tract.</title>
        <authorList>
            <person name="Mores C.R."/>
            <person name="Putonti C."/>
            <person name="Wolfe A.J."/>
        </authorList>
    </citation>
    <scope>NUCLEOTIDE SEQUENCE [LARGE SCALE GENOMIC DNA]</scope>
    <source>
        <strain evidence="1 3">UMB246</strain>
    </source>
</reference>
<dbReference type="AlphaFoldDB" id="A0A2I1XLX0"/>
<evidence type="ECO:0000313" key="2">
    <source>
        <dbReference type="EMBL" id="MEL0565317.1"/>
    </source>
</evidence>
<dbReference type="EMBL" id="JBBVUL010000008">
    <property type="protein sequence ID" value="MEL0565317.1"/>
    <property type="molecule type" value="Genomic_DNA"/>
</dbReference>
<dbReference type="InterPro" id="IPR008767">
    <property type="entry name" value="Phage_SPP1_head-tail_adaptor"/>
</dbReference>
<comment type="caution">
    <text evidence="1">The sequence shown here is derived from an EMBL/GenBank/DDBJ whole genome shotgun (WGS) entry which is preliminary data.</text>
</comment>
<proteinExistence type="predicted"/>
<gene>
    <name evidence="2" type="ORF">AAC431_05185</name>
    <name evidence="1" type="ORF">F6H94_04135</name>
</gene>
<evidence type="ECO:0000313" key="3">
    <source>
        <dbReference type="Proteomes" id="UP000327236"/>
    </source>
</evidence>
<accession>A0A2I1XLX0</accession>